<evidence type="ECO:0000313" key="2">
    <source>
        <dbReference type="Proteomes" id="UP001552299"/>
    </source>
</evidence>
<protein>
    <submittedName>
        <fullName evidence="1">Uncharacterized protein</fullName>
    </submittedName>
</protein>
<reference evidence="1 2" key="1">
    <citation type="journal article" date="2024" name="Plant Biotechnol. J.">
        <title>Dendrobium thyrsiflorum genome and its molecular insights into genes involved in important horticultural traits.</title>
        <authorList>
            <person name="Chen B."/>
            <person name="Wang J.Y."/>
            <person name="Zheng P.J."/>
            <person name="Li K.L."/>
            <person name="Liang Y.M."/>
            <person name="Chen X.F."/>
            <person name="Zhang C."/>
            <person name="Zhao X."/>
            <person name="He X."/>
            <person name="Zhang G.Q."/>
            <person name="Liu Z.J."/>
            <person name="Xu Q."/>
        </authorList>
    </citation>
    <scope>NUCLEOTIDE SEQUENCE [LARGE SCALE GENOMIC DNA]</scope>
    <source>
        <strain evidence="1">GZMU011</strain>
    </source>
</reference>
<name>A0ABD0UFH9_DENTH</name>
<organism evidence="1 2">
    <name type="scientific">Dendrobium thyrsiflorum</name>
    <name type="common">Pinecone-like raceme dendrobium</name>
    <name type="synonym">Orchid</name>
    <dbReference type="NCBI Taxonomy" id="117978"/>
    <lineage>
        <taxon>Eukaryota</taxon>
        <taxon>Viridiplantae</taxon>
        <taxon>Streptophyta</taxon>
        <taxon>Embryophyta</taxon>
        <taxon>Tracheophyta</taxon>
        <taxon>Spermatophyta</taxon>
        <taxon>Magnoliopsida</taxon>
        <taxon>Liliopsida</taxon>
        <taxon>Asparagales</taxon>
        <taxon>Orchidaceae</taxon>
        <taxon>Epidendroideae</taxon>
        <taxon>Malaxideae</taxon>
        <taxon>Dendrobiinae</taxon>
        <taxon>Dendrobium</taxon>
    </lineage>
</organism>
<accession>A0ABD0UFH9</accession>
<dbReference type="EMBL" id="JANQDX010000015">
    <property type="protein sequence ID" value="KAL0911594.1"/>
    <property type="molecule type" value="Genomic_DNA"/>
</dbReference>
<dbReference type="AlphaFoldDB" id="A0ABD0UFH9"/>
<proteinExistence type="predicted"/>
<gene>
    <name evidence="1" type="ORF">M5K25_019748</name>
</gene>
<evidence type="ECO:0000313" key="1">
    <source>
        <dbReference type="EMBL" id="KAL0911594.1"/>
    </source>
</evidence>
<keyword evidence="2" id="KW-1185">Reference proteome</keyword>
<sequence length="149" mass="16525">MAVKRVSDPDFFNASFKSRSFMDALSGSPSIAFPELRQCSFRGLPSLWISEEETLALAVPFQYALLFVRENRKATGLRFACVKKIGGKGFVRKLKVLTGDASLACVGVEAENRSREAGWRDQKLQDSDRVTPSTLLIAFSLSSLPEQFL</sequence>
<comment type="caution">
    <text evidence="1">The sequence shown here is derived from an EMBL/GenBank/DDBJ whole genome shotgun (WGS) entry which is preliminary data.</text>
</comment>
<dbReference type="Proteomes" id="UP001552299">
    <property type="component" value="Unassembled WGS sequence"/>
</dbReference>